<name>A0A103Z8K8_BURCE</name>
<dbReference type="EMBL" id="LOYH01000092">
    <property type="protein sequence ID" value="KVK75298.1"/>
    <property type="molecule type" value="Genomic_DNA"/>
</dbReference>
<organism evidence="1 2">
    <name type="scientific">Burkholderia cepacia</name>
    <name type="common">Pseudomonas cepacia</name>
    <dbReference type="NCBI Taxonomy" id="292"/>
    <lineage>
        <taxon>Bacteria</taxon>
        <taxon>Pseudomonadati</taxon>
        <taxon>Pseudomonadota</taxon>
        <taxon>Betaproteobacteria</taxon>
        <taxon>Burkholderiales</taxon>
        <taxon>Burkholderiaceae</taxon>
        <taxon>Burkholderia</taxon>
        <taxon>Burkholderia cepacia complex</taxon>
    </lineage>
</organism>
<dbReference type="AlphaFoldDB" id="A0A103Z8K8"/>
<evidence type="ECO:0000313" key="2">
    <source>
        <dbReference type="Proteomes" id="UP000069001"/>
    </source>
</evidence>
<evidence type="ECO:0000313" key="1">
    <source>
        <dbReference type="EMBL" id="KVK75298.1"/>
    </source>
</evidence>
<accession>A0A103Z8K8</accession>
<gene>
    <name evidence="1" type="ORF">WS90_29800</name>
</gene>
<comment type="caution">
    <text evidence="1">The sequence shown here is derived from an EMBL/GenBank/DDBJ whole genome shotgun (WGS) entry which is preliminary data.</text>
</comment>
<protein>
    <submittedName>
        <fullName evidence="1">Uncharacterized protein</fullName>
    </submittedName>
</protein>
<proteinExistence type="predicted"/>
<dbReference type="Proteomes" id="UP000069001">
    <property type="component" value="Unassembled WGS sequence"/>
</dbReference>
<sequence>MGCRVMATVDGIVDEVMDSAPGKVSKRNPTLDYTPVWRGYDDAMEQLTFDPARTKSGLMESDGTANFATDAQARLVQALVTNITHSRLERNPADPLFQARLYDAASFIADSEDAHGRRTDSKVVDVPTSGARGLWVSIPADMGEQALVGAVQRVIGTSAHRFYVDAQAGGRFDVSIVRSLTVPFPETGSPRSFIDTLLKKMDSVVNDGSSTHRTGPFHRNWDDVANAMSSLAIQHNLGALLVPNLTAKAVRGSAAGVLLSALARFTELSGIPVVCFGTPGATAEIYTHGKALNSLRNKGAVSITAFRLDEAQWFMWAEYLWDNYFAFSFRHPMPDWFPAELWRLTSGLTELATKLSVYVYSLREIEPEEELTQQLLSSYADVALQLDIGPLTALGLTQGGEFSTLGQGSARLYADWIPLESALTMALSVDGMPLGIALASMRKAT</sequence>
<reference evidence="1 2" key="1">
    <citation type="submission" date="2015-11" db="EMBL/GenBank/DDBJ databases">
        <title>Expanding the genomic diversity of Burkholderia species for the development of highly accurate diagnostics.</title>
        <authorList>
            <person name="Sahl J."/>
            <person name="Keim P."/>
            <person name="Wagner D."/>
        </authorList>
    </citation>
    <scope>NUCLEOTIDE SEQUENCE [LARGE SCALE GENOMIC DNA]</scope>
    <source>
        <strain evidence="1 2">MSMB1302</strain>
    </source>
</reference>